<dbReference type="EMBL" id="JACJIA010000003">
    <property type="protein sequence ID" value="MBA8951072.1"/>
    <property type="molecule type" value="Genomic_DNA"/>
</dbReference>
<gene>
    <name evidence="1" type="ORF">HNR61_002703</name>
</gene>
<dbReference type="AlphaFoldDB" id="A0A7W3QL40"/>
<accession>A0A7W3QL40</accession>
<comment type="caution">
    <text evidence="1">The sequence shown here is derived from an EMBL/GenBank/DDBJ whole genome shotgun (WGS) entry which is preliminary data.</text>
</comment>
<reference evidence="1 2" key="1">
    <citation type="submission" date="2020-08" db="EMBL/GenBank/DDBJ databases">
        <title>Genomic Encyclopedia of Type Strains, Phase IV (KMG-IV): sequencing the most valuable type-strain genomes for metagenomic binning, comparative biology and taxonomic classification.</title>
        <authorList>
            <person name="Goeker M."/>
        </authorList>
    </citation>
    <scope>NUCLEOTIDE SEQUENCE [LARGE SCALE GENOMIC DNA]</scope>
    <source>
        <strain evidence="1 2">DSM 44197</strain>
    </source>
</reference>
<sequence length="453" mass="49239">MTRFVRYHALYAALGAHAERHGLGAEACRNLLRRSEVVMAGVSELFDQGVVAHGADRVRPWLDDDLDVAGAAASYSPRAWGFWEGYGGPGQVLGSVAVRNGALRPGRHSCPEEVRGLFAPLFEAAGHDRLDFGGLEGLEPLALSGAGRPEDPWMRDLFTATRRGRHDPGVWEADDLRRRGAMRMVLRSLVLNGGRDDGEGWEDAVRSVVAFGNRAATDPVLASIREVPGWRGVLLRHYSVGAWRRLWAALVATIGRDGEDADRDPQELRDWLADRMPDQTVRAFLGELPATMVGGHPAPIERAVLTVGDAGDPLTNVRLLLVGGRRAAELEGGTRAAFLGARHDILNPEWVRLRTEDFLDRPLRELAAGLVDDMLAQARRVALAGTAPDPSGRLRVFSQVHERNGRYYRTGDEATAELEPRIGRLASFARQLGLVDEGGAVLPLGVELLGVGA</sequence>
<organism evidence="1 2">
    <name type="scientific">Actinomadura namibiensis</name>
    <dbReference type="NCBI Taxonomy" id="182080"/>
    <lineage>
        <taxon>Bacteria</taxon>
        <taxon>Bacillati</taxon>
        <taxon>Actinomycetota</taxon>
        <taxon>Actinomycetes</taxon>
        <taxon>Streptosporangiales</taxon>
        <taxon>Thermomonosporaceae</taxon>
        <taxon>Actinomadura</taxon>
    </lineage>
</organism>
<protein>
    <submittedName>
        <fullName evidence="1">Uncharacterized protein</fullName>
    </submittedName>
</protein>
<proteinExistence type="predicted"/>
<keyword evidence="2" id="KW-1185">Reference proteome</keyword>
<name>A0A7W3QL40_ACTNM</name>
<dbReference type="Proteomes" id="UP000572680">
    <property type="component" value="Unassembled WGS sequence"/>
</dbReference>
<evidence type="ECO:0000313" key="2">
    <source>
        <dbReference type="Proteomes" id="UP000572680"/>
    </source>
</evidence>
<evidence type="ECO:0000313" key="1">
    <source>
        <dbReference type="EMBL" id="MBA8951072.1"/>
    </source>
</evidence>
<dbReference type="RefSeq" id="WP_182843459.1">
    <property type="nucleotide sequence ID" value="NZ_BAAALP010000009.1"/>
</dbReference>